<keyword evidence="2" id="KW-1185">Reference proteome</keyword>
<name>A0A1I7ZRT2_9BILA</name>
<reference evidence="3" key="1">
    <citation type="submission" date="2016-11" db="UniProtKB">
        <authorList>
            <consortium name="WormBaseParasite"/>
        </authorList>
    </citation>
    <scope>IDENTIFICATION</scope>
</reference>
<evidence type="ECO:0000313" key="3">
    <source>
        <dbReference type="WBParaSite" id="L893_g29179.t1"/>
    </source>
</evidence>
<feature type="region of interest" description="Disordered" evidence="1">
    <location>
        <begin position="32"/>
        <end position="107"/>
    </location>
</feature>
<dbReference type="Proteomes" id="UP000095287">
    <property type="component" value="Unplaced"/>
</dbReference>
<accession>A0A1I7ZRT2</accession>
<dbReference type="AlphaFoldDB" id="A0A1I7ZRT2"/>
<organism evidence="2 3">
    <name type="scientific">Steinernema glaseri</name>
    <dbReference type="NCBI Taxonomy" id="37863"/>
    <lineage>
        <taxon>Eukaryota</taxon>
        <taxon>Metazoa</taxon>
        <taxon>Ecdysozoa</taxon>
        <taxon>Nematoda</taxon>
        <taxon>Chromadorea</taxon>
        <taxon>Rhabditida</taxon>
        <taxon>Tylenchina</taxon>
        <taxon>Panagrolaimomorpha</taxon>
        <taxon>Strongyloidoidea</taxon>
        <taxon>Steinernematidae</taxon>
        <taxon>Steinernema</taxon>
    </lineage>
</organism>
<evidence type="ECO:0000256" key="1">
    <source>
        <dbReference type="SAM" id="MobiDB-lite"/>
    </source>
</evidence>
<evidence type="ECO:0000313" key="2">
    <source>
        <dbReference type="Proteomes" id="UP000095287"/>
    </source>
</evidence>
<dbReference type="WBParaSite" id="L893_g29179.t1">
    <property type="protein sequence ID" value="L893_g29179.t1"/>
    <property type="gene ID" value="L893_g29179"/>
</dbReference>
<protein>
    <submittedName>
        <fullName evidence="3">Uncharacterized protein</fullName>
    </submittedName>
</protein>
<sequence>MEQICMEISTIKLDHNNRLLAIEKEEEVRRLAREQKRVREEEGFYSSTKGSLKPKSKDATKRLTAVSPTPSTSSSSLVVSASRDRGTEKSTRRHHNSTSSGKTGRGVKVISTETESLIPSDFQVSESRPTRSVSLDLHLHKSDEEDDALSTHSELITSDRCSLLVRQCEPDVGIPTFEEEAIMAQSSPAPLCGPRRSKIPEVPFVPKLLETEKHDHLGARERLLASLKKELKKVGANEDVDEDEAGKE</sequence>
<feature type="compositionally biased region" description="Basic and acidic residues" evidence="1">
    <location>
        <begin position="32"/>
        <end position="42"/>
    </location>
</feature>
<proteinExistence type="predicted"/>
<feature type="compositionally biased region" description="Low complexity" evidence="1">
    <location>
        <begin position="63"/>
        <end position="81"/>
    </location>
</feature>